<accession>A0ABY0MW67</accession>
<dbReference type="EMBL" id="FNAJ01000008">
    <property type="protein sequence ID" value="SDE56481.1"/>
    <property type="molecule type" value="Genomic_DNA"/>
</dbReference>
<feature type="region of interest" description="Disordered" evidence="1">
    <location>
        <begin position="1"/>
        <end position="20"/>
    </location>
</feature>
<name>A0ABY0MW67_9BACT</name>
<evidence type="ECO:0000256" key="1">
    <source>
        <dbReference type="SAM" id="MobiDB-lite"/>
    </source>
</evidence>
<evidence type="ECO:0000313" key="2">
    <source>
        <dbReference type="EMBL" id="SDE56481.1"/>
    </source>
</evidence>
<evidence type="ECO:0000313" key="3">
    <source>
        <dbReference type="Proteomes" id="UP000198717"/>
    </source>
</evidence>
<organism evidence="2 3">
    <name type="scientific">Myxococcus virescens</name>
    <dbReference type="NCBI Taxonomy" id="83456"/>
    <lineage>
        <taxon>Bacteria</taxon>
        <taxon>Pseudomonadati</taxon>
        <taxon>Myxococcota</taxon>
        <taxon>Myxococcia</taxon>
        <taxon>Myxococcales</taxon>
        <taxon>Cystobacterineae</taxon>
        <taxon>Myxococcaceae</taxon>
        <taxon>Myxococcus</taxon>
    </lineage>
</organism>
<sequence>MLTRQYRRPDSGADWKLPPGEEGELISDIDTLGGLGPHPLLVRLKLRSQGFTDDYAFFVAGKPPASRPPSASICR</sequence>
<comment type="caution">
    <text evidence="2">The sequence shown here is derived from an EMBL/GenBank/DDBJ whole genome shotgun (WGS) entry which is preliminary data.</text>
</comment>
<protein>
    <submittedName>
        <fullName evidence="2">Uncharacterized protein</fullName>
    </submittedName>
</protein>
<proteinExistence type="predicted"/>
<reference evidence="2 3" key="1">
    <citation type="submission" date="2016-10" db="EMBL/GenBank/DDBJ databases">
        <authorList>
            <person name="Varghese N."/>
            <person name="Submissions S."/>
        </authorList>
    </citation>
    <scope>NUCLEOTIDE SEQUENCE [LARGE SCALE GENOMIC DNA]</scope>
    <source>
        <strain evidence="2 3">DSM 2260</strain>
    </source>
</reference>
<gene>
    <name evidence="2" type="ORF">SAMN04488504_108269</name>
</gene>
<keyword evidence="3" id="KW-1185">Reference proteome</keyword>
<dbReference type="Proteomes" id="UP000198717">
    <property type="component" value="Unassembled WGS sequence"/>
</dbReference>